<dbReference type="GO" id="GO:0003676">
    <property type="term" value="F:nucleic acid binding"/>
    <property type="evidence" value="ECO:0007669"/>
    <property type="project" value="InterPro"/>
</dbReference>
<dbReference type="InterPro" id="IPR012337">
    <property type="entry name" value="RNaseH-like_sf"/>
</dbReference>
<reference evidence="2 3" key="1">
    <citation type="submission" date="2018-11" db="EMBL/GenBank/DDBJ databases">
        <title>Genomic Encyclopedia of Type Strains, Phase IV (KMG-IV): sequencing the most valuable type-strain genomes for metagenomic binning, comparative biology and taxonomic classification.</title>
        <authorList>
            <person name="Goeker M."/>
        </authorList>
    </citation>
    <scope>NUCLEOTIDE SEQUENCE [LARGE SCALE GENOMIC DNA]</scope>
    <source>
        <strain evidence="2 3">DSM 18090</strain>
    </source>
</reference>
<dbReference type="PANTHER" id="PTHR47723">
    <property type="entry name" value="OS05G0353850 PROTEIN"/>
    <property type="match status" value="1"/>
</dbReference>
<feature type="domain" description="RNase H type-1" evidence="1">
    <location>
        <begin position="1"/>
        <end position="127"/>
    </location>
</feature>
<dbReference type="Gene3D" id="3.30.420.10">
    <property type="entry name" value="Ribonuclease H-like superfamily/Ribonuclease H"/>
    <property type="match status" value="1"/>
</dbReference>
<dbReference type="PANTHER" id="PTHR47723:SF19">
    <property type="entry name" value="POLYNUCLEOTIDYL TRANSFERASE, RIBONUCLEASE H-LIKE SUPERFAMILY PROTEIN"/>
    <property type="match status" value="1"/>
</dbReference>
<organism evidence="2 3">
    <name type="scientific">Aquisalibacillus elongatus</name>
    <dbReference type="NCBI Taxonomy" id="485577"/>
    <lineage>
        <taxon>Bacteria</taxon>
        <taxon>Bacillati</taxon>
        <taxon>Bacillota</taxon>
        <taxon>Bacilli</taxon>
        <taxon>Bacillales</taxon>
        <taxon>Bacillaceae</taxon>
        <taxon>Aquisalibacillus</taxon>
    </lineage>
</organism>
<dbReference type="GO" id="GO:0004523">
    <property type="term" value="F:RNA-DNA hybrid ribonuclease activity"/>
    <property type="evidence" value="ECO:0007669"/>
    <property type="project" value="InterPro"/>
</dbReference>
<dbReference type="OrthoDB" id="7845843at2"/>
<dbReference type="InterPro" id="IPR002156">
    <property type="entry name" value="RNaseH_domain"/>
</dbReference>
<dbReference type="InterPro" id="IPR036397">
    <property type="entry name" value="RNaseH_sf"/>
</dbReference>
<dbReference type="EMBL" id="RKRF01000009">
    <property type="protein sequence ID" value="RPF53375.1"/>
    <property type="molecule type" value="Genomic_DNA"/>
</dbReference>
<dbReference type="RefSeq" id="WP_124221867.1">
    <property type="nucleotide sequence ID" value="NZ_RKRF01000009.1"/>
</dbReference>
<dbReference type="CDD" id="cd09279">
    <property type="entry name" value="RNase_HI_like"/>
    <property type="match status" value="1"/>
</dbReference>
<name>A0A3N5C5C2_9BACI</name>
<proteinExistence type="predicted"/>
<evidence type="ECO:0000259" key="1">
    <source>
        <dbReference type="PROSITE" id="PS50879"/>
    </source>
</evidence>
<dbReference type="Proteomes" id="UP000276443">
    <property type="component" value="Unassembled WGS sequence"/>
</dbReference>
<evidence type="ECO:0000313" key="2">
    <source>
        <dbReference type="EMBL" id="RPF53375.1"/>
    </source>
</evidence>
<dbReference type="AlphaFoldDB" id="A0A3N5C5C2"/>
<dbReference type="SUPFAM" id="SSF53098">
    <property type="entry name" value="Ribonuclease H-like"/>
    <property type="match status" value="1"/>
</dbReference>
<sequence>MIEVYVDGASQGNPGPSGVGIYIKAKANQYEYSIPLETHSNHEAEFIAVIKALDICLDQFPNDILSFRSDSQIVVDAIEEEYTKNHEFKPFLDEIMEKGSHFPLYFIKWIPNKQNHHADRLAKQAIHQHNKS</sequence>
<accession>A0A3N5C5C2</accession>
<comment type="caution">
    <text evidence="2">The sequence shown here is derived from an EMBL/GenBank/DDBJ whole genome shotgun (WGS) entry which is preliminary data.</text>
</comment>
<dbReference type="InterPro" id="IPR053151">
    <property type="entry name" value="RNase_H-like"/>
</dbReference>
<dbReference type="PROSITE" id="PS50879">
    <property type="entry name" value="RNASE_H_1"/>
    <property type="match status" value="1"/>
</dbReference>
<dbReference type="Pfam" id="PF00075">
    <property type="entry name" value="RNase_H"/>
    <property type="match status" value="1"/>
</dbReference>
<evidence type="ECO:0000313" key="3">
    <source>
        <dbReference type="Proteomes" id="UP000276443"/>
    </source>
</evidence>
<protein>
    <submittedName>
        <fullName evidence="2">RNase HI</fullName>
    </submittedName>
</protein>
<gene>
    <name evidence="2" type="ORF">EDC24_1874</name>
</gene>
<keyword evidence="3" id="KW-1185">Reference proteome</keyword>